<dbReference type="GO" id="GO:0070402">
    <property type="term" value="F:NADPH binding"/>
    <property type="evidence" value="ECO:0007669"/>
    <property type="project" value="UniProtKB-UniRule"/>
</dbReference>
<dbReference type="GO" id="GO:0000287">
    <property type="term" value="F:magnesium ion binding"/>
    <property type="evidence" value="ECO:0007669"/>
    <property type="project" value="UniProtKB-UniRule"/>
</dbReference>
<dbReference type="InterPro" id="IPR013785">
    <property type="entry name" value="Aldolase_TIM"/>
</dbReference>
<keyword evidence="2 11" id="KW-0963">Cytoplasm</keyword>
<feature type="binding site" evidence="11">
    <location>
        <position position="182"/>
    </location>
    <ligand>
        <name>substrate</name>
    </ligand>
</feature>
<dbReference type="EC" id="5.3.3.2" evidence="11"/>
<gene>
    <name evidence="11 13" type="primary">fni</name>
    <name evidence="13" type="ORF">KL771_24690</name>
</gene>
<comment type="caution">
    <text evidence="13">The sequence shown here is derived from an EMBL/GenBank/DDBJ whole genome shotgun (WGS) entry which is preliminary data.</text>
</comment>
<comment type="cofactor">
    <cofactor evidence="11">
        <name>NADPH</name>
        <dbReference type="ChEBI" id="CHEBI:57783"/>
    </cofactor>
</comment>
<feature type="binding site" evidence="11">
    <location>
        <position position="118"/>
    </location>
    <ligand>
        <name>FMN</name>
        <dbReference type="ChEBI" id="CHEBI:58210"/>
    </ligand>
</feature>
<evidence type="ECO:0000256" key="2">
    <source>
        <dbReference type="ARBA" id="ARBA00022490"/>
    </source>
</evidence>
<evidence type="ECO:0000259" key="12">
    <source>
        <dbReference type="Pfam" id="PF01070"/>
    </source>
</evidence>
<dbReference type="InterPro" id="IPR000262">
    <property type="entry name" value="FMN-dep_DH"/>
</dbReference>
<feature type="domain" description="FMN-dependent dehydrogenase" evidence="12">
    <location>
        <begin position="198"/>
        <end position="354"/>
    </location>
</feature>
<name>A0A947D819_9HYPH</name>
<comment type="similarity">
    <text evidence="11">Belongs to the IPP isomerase type 2 family.</text>
</comment>
<dbReference type="AlphaFoldDB" id="A0A947D819"/>
<keyword evidence="6 11" id="KW-0460">Magnesium</keyword>
<keyword evidence="14" id="KW-1185">Reference proteome</keyword>
<feature type="binding site" evidence="11">
    <location>
        <position position="244"/>
    </location>
    <ligand>
        <name>FMN</name>
        <dbReference type="ChEBI" id="CHEBI:58210"/>
    </ligand>
</feature>
<keyword evidence="3 11" id="KW-0285">Flavoprotein</keyword>
<feature type="binding site" evidence="11">
    <location>
        <begin position="118"/>
        <end position="120"/>
    </location>
    <ligand>
        <name>substrate</name>
    </ligand>
</feature>
<feature type="binding site" evidence="11">
    <location>
        <position position="214"/>
    </location>
    <ligand>
        <name>FMN</name>
        <dbReference type="ChEBI" id="CHEBI:58210"/>
    </ligand>
</feature>
<comment type="cofactor">
    <cofactor evidence="11">
        <name>Mg(2+)</name>
        <dbReference type="ChEBI" id="CHEBI:18420"/>
    </cofactor>
</comment>
<evidence type="ECO:0000256" key="7">
    <source>
        <dbReference type="ARBA" id="ARBA00022857"/>
    </source>
</evidence>
<keyword evidence="5 11" id="KW-0479">Metal-binding</keyword>
<feature type="binding site" evidence="11">
    <location>
        <begin position="315"/>
        <end position="316"/>
    </location>
    <ligand>
        <name>FMN</name>
        <dbReference type="ChEBI" id="CHEBI:58210"/>
    </ligand>
</feature>
<sequence>MTRSDRGRSAKPAALRLAGGAEGGILDRKDQHLDIVLDGRTARYRQAETGFEAIAFEHCALPELDLDEIDLATPFLGRMLRAPFLISSMTGGPQRAAVINRHLAEAAEALGLALAVGSQRVALSGSGDGGVTRELRRLAPTIPLLANLGGAQIIDEYGLDEARRAVEMIGADALIIHLNPLQEILQPEGDRRWRGALAAIERLVTALDVPIVVKEVGCGLSAAVARRLSDAGVDILDVAGAGGTSWAAIEGERAGTEHQRRVAAAFSDWGIPTAVAIRAVREAVPGAVVIGSGGVRTGLDAAKAIALGADLVGQAAAVLDGAVASTEAVIAHFRILRDQLRAACFCTASPTPSALRQARRLAG</sequence>
<keyword evidence="7 11" id="KW-0521">NADP</keyword>
<dbReference type="GO" id="GO:0004452">
    <property type="term" value="F:isopentenyl-diphosphate delta-isomerase activity"/>
    <property type="evidence" value="ECO:0007669"/>
    <property type="project" value="UniProtKB-UniRule"/>
</dbReference>
<dbReference type="PANTHER" id="PTHR43665">
    <property type="entry name" value="ISOPENTENYL-DIPHOSPHATE DELTA-ISOMERASE"/>
    <property type="match status" value="1"/>
</dbReference>
<dbReference type="CDD" id="cd02811">
    <property type="entry name" value="IDI-2_FMN"/>
    <property type="match status" value="1"/>
</dbReference>
<feature type="binding site" evidence="11">
    <location>
        <position position="147"/>
    </location>
    <ligand>
        <name>FMN</name>
        <dbReference type="ChEBI" id="CHEBI:58210"/>
    </ligand>
</feature>
<dbReference type="InterPro" id="IPR011179">
    <property type="entry name" value="IPdP_isomerase"/>
</dbReference>
<dbReference type="Proteomes" id="UP000766595">
    <property type="component" value="Unassembled WGS sequence"/>
</dbReference>
<evidence type="ECO:0000256" key="10">
    <source>
        <dbReference type="ARBA" id="ARBA00025810"/>
    </source>
</evidence>
<dbReference type="Gene3D" id="3.20.20.70">
    <property type="entry name" value="Aldolase class I"/>
    <property type="match status" value="1"/>
</dbReference>
<organism evidence="13 14">
    <name type="scientific">Prosthecodimorpha staleyi</name>
    <dbReference type="NCBI Taxonomy" id="2840188"/>
    <lineage>
        <taxon>Bacteria</taxon>
        <taxon>Pseudomonadati</taxon>
        <taxon>Pseudomonadota</taxon>
        <taxon>Alphaproteobacteria</taxon>
        <taxon>Hyphomicrobiales</taxon>
        <taxon>Ancalomicrobiaceae</taxon>
        <taxon>Prosthecodimorpha</taxon>
    </lineage>
</organism>
<feature type="binding site" evidence="11">
    <location>
        <position position="183"/>
    </location>
    <ligand>
        <name>Mg(2+)</name>
        <dbReference type="ChEBI" id="CHEBI:18420"/>
    </ligand>
</feature>
<evidence type="ECO:0000256" key="11">
    <source>
        <dbReference type="HAMAP-Rule" id="MF_00354"/>
    </source>
</evidence>
<reference evidence="13 14" key="1">
    <citation type="submission" date="2021-06" db="EMBL/GenBank/DDBJ databases">
        <authorList>
            <person name="Grouzdev D.S."/>
            <person name="Koziaeva V."/>
        </authorList>
    </citation>
    <scope>NUCLEOTIDE SEQUENCE [LARGE SCALE GENOMIC DNA]</scope>
    <source>
        <strain evidence="13 14">22</strain>
    </source>
</reference>
<comment type="function">
    <text evidence="11">Involved in the biosynthesis of isoprenoids. Catalyzes the 1,3-allylic rearrangement of the homoallylic substrate isopentenyl (IPP) to its allylic isomer, dimethylallyl diphosphate (DMAPP).</text>
</comment>
<feature type="binding site" evidence="11">
    <location>
        <position position="87"/>
    </location>
    <ligand>
        <name>FMN</name>
        <dbReference type="ChEBI" id="CHEBI:58210"/>
    </ligand>
</feature>
<evidence type="ECO:0000256" key="8">
    <source>
        <dbReference type="ARBA" id="ARBA00023229"/>
    </source>
</evidence>
<comment type="caution">
    <text evidence="11">Lacks conserved residue(s) required for the propagation of feature annotation.</text>
</comment>
<evidence type="ECO:0000313" key="13">
    <source>
        <dbReference type="EMBL" id="MBT9292681.1"/>
    </source>
</evidence>
<protein>
    <recommendedName>
        <fullName evidence="11">Isopentenyl-diphosphate delta-isomerase</fullName>
        <shortName evidence="11">IPP isomerase</shortName>
        <ecNumber evidence="11">5.3.3.2</ecNumber>
    </recommendedName>
    <alternativeName>
        <fullName evidence="11">Isopentenyl diphosphate:dimethylallyl diphosphate isomerase</fullName>
    </alternativeName>
    <alternativeName>
        <fullName evidence="11">Isopentenyl pyrophosphate isomerase</fullName>
    </alternativeName>
    <alternativeName>
        <fullName evidence="11">Type 2 isopentenyl diphosphate isomerase</fullName>
        <shortName evidence="11">IDI-2</shortName>
    </alternativeName>
</protein>
<dbReference type="GO" id="GO:0010181">
    <property type="term" value="F:FMN binding"/>
    <property type="evidence" value="ECO:0007669"/>
    <property type="project" value="UniProtKB-UniRule"/>
</dbReference>
<dbReference type="RefSeq" id="WP_390867661.1">
    <property type="nucleotide sequence ID" value="NZ_JAHHZF010000014.1"/>
</dbReference>
<dbReference type="SUPFAM" id="SSF51395">
    <property type="entry name" value="FMN-linked oxidoreductases"/>
    <property type="match status" value="1"/>
</dbReference>
<keyword evidence="8 11" id="KW-0414">Isoprene biosynthesis</keyword>
<dbReference type="PIRSF" id="PIRSF003314">
    <property type="entry name" value="IPP_isomerase"/>
    <property type="match status" value="1"/>
</dbReference>
<evidence type="ECO:0000256" key="1">
    <source>
        <dbReference type="ARBA" id="ARBA00001917"/>
    </source>
</evidence>
<evidence type="ECO:0000313" key="14">
    <source>
        <dbReference type="Proteomes" id="UP000766595"/>
    </source>
</evidence>
<accession>A0A947D819</accession>
<evidence type="ECO:0000256" key="5">
    <source>
        <dbReference type="ARBA" id="ARBA00022723"/>
    </source>
</evidence>
<dbReference type="NCBIfam" id="TIGR02151">
    <property type="entry name" value="IPP_isom_2"/>
    <property type="match status" value="1"/>
</dbReference>
<dbReference type="GO" id="GO:0005737">
    <property type="term" value="C:cytoplasm"/>
    <property type="evidence" value="ECO:0007669"/>
    <property type="project" value="UniProtKB-SubCell"/>
</dbReference>
<keyword evidence="4 11" id="KW-0288">FMN</keyword>
<dbReference type="GO" id="GO:0016491">
    <property type="term" value="F:oxidoreductase activity"/>
    <property type="evidence" value="ECO:0007669"/>
    <property type="project" value="InterPro"/>
</dbReference>
<evidence type="ECO:0000256" key="6">
    <source>
        <dbReference type="ARBA" id="ARBA00022842"/>
    </source>
</evidence>
<keyword evidence="9 11" id="KW-0413">Isomerase</keyword>
<comment type="subcellular location">
    <subcellularLocation>
        <location evidence="11">Cytoplasm</location>
    </subcellularLocation>
</comment>
<dbReference type="Pfam" id="PF01070">
    <property type="entry name" value="FMN_dh"/>
    <property type="match status" value="1"/>
</dbReference>
<comment type="subunit">
    <text evidence="10 11">Homooctamer. Dimer of tetramers.</text>
</comment>
<comment type="cofactor">
    <cofactor evidence="1 11">
        <name>FMN</name>
        <dbReference type="ChEBI" id="CHEBI:58210"/>
    </cofactor>
</comment>
<feature type="binding site" evidence="11">
    <location>
        <begin position="294"/>
        <end position="296"/>
    </location>
    <ligand>
        <name>FMN</name>
        <dbReference type="ChEBI" id="CHEBI:58210"/>
    </ligand>
</feature>
<dbReference type="GO" id="GO:0008299">
    <property type="term" value="P:isoprenoid biosynthetic process"/>
    <property type="evidence" value="ECO:0007669"/>
    <property type="project" value="UniProtKB-UniRule"/>
</dbReference>
<dbReference type="EMBL" id="JAHHZF010000014">
    <property type="protein sequence ID" value="MBT9292681.1"/>
    <property type="molecule type" value="Genomic_DNA"/>
</dbReference>
<proteinExistence type="inferred from homology"/>
<evidence type="ECO:0000256" key="3">
    <source>
        <dbReference type="ARBA" id="ARBA00022630"/>
    </source>
</evidence>
<evidence type="ECO:0000256" key="9">
    <source>
        <dbReference type="ARBA" id="ARBA00023235"/>
    </source>
</evidence>
<dbReference type="PANTHER" id="PTHR43665:SF1">
    <property type="entry name" value="ISOPENTENYL-DIPHOSPHATE DELTA-ISOMERASE"/>
    <property type="match status" value="1"/>
</dbReference>
<evidence type="ECO:0000256" key="4">
    <source>
        <dbReference type="ARBA" id="ARBA00022643"/>
    </source>
</evidence>
<dbReference type="HAMAP" id="MF_00354">
    <property type="entry name" value="Idi_2"/>
    <property type="match status" value="1"/>
</dbReference>
<feature type="binding site" evidence="11">
    <location>
        <begin position="88"/>
        <end position="90"/>
    </location>
    <ligand>
        <name>FMN</name>
        <dbReference type="ChEBI" id="CHEBI:58210"/>
    </ligand>
</feature>
<feature type="binding site" evidence="11">
    <location>
        <begin position="28"/>
        <end position="29"/>
    </location>
    <ligand>
        <name>substrate</name>
    </ligand>
</feature>
<comment type="catalytic activity">
    <reaction evidence="11">
        <text>isopentenyl diphosphate = dimethylallyl diphosphate</text>
        <dbReference type="Rhea" id="RHEA:23284"/>
        <dbReference type="ChEBI" id="CHEBI:57623"/>
        <dbReference type="ChEBI" id="CHEBI:128769"/>
        <dbReference type="EC" id="5.3.3.2"/>
    </reaction>
</comment>